<comment type="caution">
    <text evidence="19">The sequence shown here is derived from an EMBL/GenBank/DDBJ whole genome shotgun (WGS) entry which is preliminary data.</text>
</comment>
<reference evidence="19 20" key="1">
    <citation type="submission" date="2015-12" db="EMBL/GenBank/DDBJ databases">
        <title>The genome of Folsomia candida.</title>
        <authorList>
            <person name="Faddeeva A."/>
            <person name="Derks M.F."/>
            <person name="Anvar Y."/>
            <person name="Smit S."/>
            <person name="Van Straalen N."/>
            <person name="Roelofs D."/>
        </authorList>
    </citation>
    <scope>NUCLEOTIDE SEQUENCE [LARGE SCALE GENOMIC DNA]</scope>
    <source>
        <strain evidence="19 20">VU population</strain>
        <tissue evidence="19">Whole body</tissue>
    </source>
</reference>
<feature type="domain" description="Ig-like" evidence="18">
    <location>
        <begin position="424"/>
        <end position="525"/>
    </location>
</feature>
<dbReference type="InterPro" id="IPR001223">
    <property type="entry name" value="Glyco_hydro18_cat"/>
</dbReference>
<dbReference type="InterPro" id="IPR013783">
    <property type="entry name" value="Ig-like_fold"/>
</dbReference>
<comment type="subcellular location">
    <subcellularLocation>
        <location evidence="2">Endomembrane system</location>
    </subcellularLocation>
    <subcellularLocation>
        <location evidence="1">Membrane</location>
        <topology evidence="1">Single-pass membrane protein</topology>
    </subcellularLocation>
</comment>
<evidence type="ECO:0000313" key="20">
    <source>
        <dbReference type="Proteomes" id="UP000198287"/>
    </source>
</evidence>
<dbReference type="GO" id="GO:0005524">
    <property type="term" value="F:ATP binding"/>
    <property type="evidence" value="ECO:0007669"/>
    <property type="project" value="UniProtKB-UniRule"/>
</dbReference>
<dbReference type="GO" id="GO:0043235">
    <property type="term" value="C:receptor complex"/>
    <property type="evidence" value="ECO:0007669"/>
    <property type="project" value="TreeGrafter"/>
</dbReference>
<evidence type="ECO:0000256" key="5">
    <source>
        <dbReference type="ARBA" id="ARBA00022741"/>
    </source>
</evidence>
<sequence length="1324" mass="148953">MLFKIFKSRMRIVIFFGVVVISDANGGWMDDLPPRIEKVDKEVFHLPPEAENISISNHSGTVVCLFHLVSTYRPAKPGLSDITFTPGENFDGSLCTHVICTRLSLSYNLGIQENNEFRALPVVKQLHEKYPTTKFLLDVTVLPGGVYDYIGEPQYEEMNPFGTPTNPDAYAHNMRFFLDKVKNTVRDHGFQGVHLNQAFNGEDRSRTKARYRAVVKALKMDFAPENLVLTSDLIMQDGKISDVNDMFDLVMVNPSGRNYDDLANFFFTPANYLDGKGIRAGNKFVLQVYMFGFLGQFSTMDGSVKRNFQNDLWGYNEICQIVENSGMDLLWDSKAGVAILSNGTRGVVTPTPKSVMATVEFVMTAGLRGVMILSTPEDDFTPYCGKVKYPLSKSANFAMTRAENEALKGKKFCFYKYRNLFQNPSILLPTKTSSNIMYALVNSTIELNCSGIGEPDINLAWAEINATLQSNKLLSESNFEELKDPDCPSNVTKVHKIELSMTTPGNETFQCKVSNLYGSDSNNLTVITRLKPYLLRNNTIIAEEVDFDLNFVLPEGETYWANQVEDAVLFCELDVFETLAGLKDFLALAGARLGTCTHIVLSNNSSWSCDGEMGCSNPTPEQLDQIVYVRENYKSLKVMMGAFVNSNYPAKLWLLSKNDSILPELPRGLKLDGLHVKSHNNHRFRTLSDFVENVKTRTSFESGRELLTVSVKDAVGGSISRERFTEMARHVDFIVLRGHDFNMGSPRTGHNSPLAAFQPEDQSITGRLKLLFEKYLVRNVVLELPTTGFLYQLSSSTDDGEDFFGLGKSITGNPPERIGYDEICSIAQGGHVVEWHMFWDNVAQVPFLKRGAAWISFDSLRSIYAKISHHFGPILPRGVMLTGLRLDNYDASCTKESGQVSLLGLIQGMMRLPKKTRIDPFGFPTTSNMSWTYIAIAALLVLLLVTVAISLFLVYHRNKYPYLTRQDLERFKNGDRPILSEDGTTTLQNKIPQDNGEEDNYTRIPYREELMVSRNDYEIDFTKILGSGEFGLVVSGTLHERQVAVKTLPEGGEVSRTSLLALMNEIKLMMYLGSHPNIVELLGCDTKGVQKGKVYMFLEFCPMGNLLNFLRVASANFKNQQRQETPSDQIYSNVLHPSKNGGCFDDLTLLVWCYQITHGLRYLAHKKIIHGDLSARNVLLVNIHHVKISDFGLSKRLQENYAIYKKTTPTQLPWKWLAPEVLTELKFSIRSDVWALGVTMWEVYSMGSVPYPGLGWDIGFTQRIVKGLRLQPPALITSAMFKILEECWQLAPEDRPSLSVIEAKIMYLIDSDENQVYTNIATGS</sequence>
<dbReference type="GO" id="GO:0008061">
    <property type="term" value="F:chitin binding"/>
    <property type="evidence" value="ECO:0007669"/>
    <property type="project" value="InterPro"/>
</dbReference>
<dbReference type="InterPro" id="IPR011583">
    <property type="entry name" value="Chitinase_II/V-like_cat"/>
</dbReference>
<dbReference type="Gene3D" id="3.10.50.10">
    <property type="match status" value="2"/>
</dbReference>
<keyword evidence="11 19" id="KW-0675">Receptor</keyword>
<dbReference type="PRINTS" id="PR00109">
    <property type="entry name" value="TYRKINASE"/>
</dbReference>
<dbReference type="InterPro" id="IPR029070">
    <property type="entry name" value="Chitinase_insertion_sf"/>
</dbReference>
<feature type="binding site" evidence="14">
    <location>
        <position position="1046"/>
    </location>
    <ligand>
        <name>ATP</name>
        <dbReference type="ChEBI" id="CHEBI:30616"/>
    </ligand>
</feature>
<accession>A0A226DU64</accession>
<evidence type="ECO:0000256" key="7">
    <source>
        <dbReference type="ARBA" id="ARBA00022840"/>
    </source>
</evidence>
<dbReference type="SUPFAM" id="SSF56112">
    <property type="entry name" value="Protein kinase-like (PK-like)"/>
    <property type="match status" value="1"/>
</dbReference>
<keyword evidence="20" id="KW-1185">Reference proteome</keyword>
<dbReference type="InterPro" id="IPR011009">
    <property type="entry name" value="Kinase-like_dom_sf"/>
</dbReference>
<evidence type="ECO:0000256" key="6">
    <source>
        <dbReference type="ARBA" id="ARBA00022777"/>
    </source>
</evidence>
<name>A0A226DU64_FOLCA</name>
<feature type="signal peptide" evidence="16">
    <location>
        <begin position="1"/>
        <end position="26"/>
    </location>
</feature>
<evidence type="ECO:0000256" key="16">
    <source>
        <dbReference type="SAM" id="SignalP"/>
    </source>
</evidence>
<dbReference type="Gene3D" id="1.10.510.10">
    <property type="entry name" value="Transferase(Phosphotransferase) domain 1"/>
    <property type="match status" value="1"/>
</dbReference>
<feature type="domain" description="Protein kinase" evidence="17">
    <location>
        <begin position="1019"/>
        <end position="1308"/>
    </location>
</feature>
<keyword evidence="4 15" id="KW-0812">Transmembrane</keyword>
<evidence type="ECO:0000256" key="1">
    <source>
        <dbReference type="ARBA" id="ARBA00004167"/>
    </source>
</evidence>
<dbReference type="PROSITE" id="PS00109">
    <property type="entry name" value="PROTEIN_KINASE_TYR"/>
    <property type="match status" value="1"/>
</dbReference>
<evidence type="ECO:0000256" key="2">
    <source>
        <dbReference type="ARBA" id="ARBA00004308"/>
    </source>
</evidence>
<dbReference type="PROSITE" id="PS50011">
    <property type="entry name" value="PROTEIN_KINASE_DOM"/>
    <property type="match status" value="1"/>
</dbReference>
<dbReference type="InterPro" id="IPR000719">
    <property type="entry name" value="Prot_kinase_dom"/>
</dbReference>
<keyword evidence="7 14" id="KW-0067">ATP-binding</keyword>
<feature type="transmembrane region" description="Helical" evidence="15">
    <location>
        <begin position="931"/>
        <end position="955"/>
    </location>
</feature>
<keyword evidence="16" id="KW-0732">Signal</keyword>
<dbReference type="SMART" id="SM00636">
    <property type="entry name" value="Glyco_18"/>
    <property type="match status" value="1"/>
</dbReference>
<evidence type="ECO:0000256" key="10">
    <source>
        <dbReference type="ARBA" id="ARBA00023137"/>
    </source>
</evidence>
<dbReference type="SUPFAM" id="SSF51445">
    <property type="entry name" value="(Trans)glycosidases"/>
    <property type="match status" value="2"/>
</dbReference>
<evidence type="ECO:0000313" key="19">
    <source>
        <dbReference type="EMBL" id="OXA48237.1"/>
    </source>
</evidence>
<evidence type="ECO:0000256" key="12">
    <source>
        <dbReference type="ARBA" id="ARBA00023180"/>
    </source>
</evidence>
<evidence type="ECO:0000256" key="14">
    <source>
        <dbReference type="PROSITE-ProRule" id="PRU10141"/>
    </source>
</evidence>
<dbReference type="InterPro" id="IPR001245">
    <property type="entry name" value="Ser-Thr/Tyr_kinase_cat_dom"/>
</dbReference>
<evidence type="ECO:0000256" key="8">
    <source>
        <dbReference type="ARBA" id="ARBA00022989"/>
    </source>
</evidence>
<keyword evidence="10" id="KW-0829">Tyrosine-protein kinase</keyword>
<dbReference type="InterPro" id="IPR050122">
    <property type="entry name" value="RTK"/>
</dbReference>
<dbReference type="InterPro" id="IPR007110">
    <property type="entry name" value="Ig-like_dom"/>
</dbReference>
<organism evidence="19 20">
    <name type="scientific">Folsomia candida</name>
    <name type="common">Springtail</name>
    <dbReference type="NCBI Taxonomy" id="158441"/>
    <lineage>
        <taxon>Eukaryota</taxon>
        <taxon>Metazoa</taxon>
        <taxon>Ecdysozoa</taxon>
        <taxon>Arthropoda</taxon>
        <taxon>Hexapoda</taxon>
        <taxon>Collembola</taxon>
        <taxon>Entomobryomorpha</taxon>
        <taxon>Isotomoidea</taxon>
        <taxon>Isotomidae</taxon>
        <taxon>Proisotominae</taxon>
        <taxon>Folsomia</taxon>
    </lineage>
</organism>
<dbReference type="Pfam" id="PF00704">
    <property type="entry name" value="Glyco_hydro_18"/>
    <property type="match status" value="2"/>
</dbReference>
<dbReference type="PANTHER" id="PTHR24416:SF611">
    <property type="entry name" value="TYROSINE-PROTEIN KINASE TRANSMEMBRANE RECEPTOR ROR"/>
    <property type="match status" value="1"/>
</dbReference>
<evidence type="ECO:0000256" key="3">
    <source>
        <dbReference type="ARBA" id="ARBA00022679"/>
    </source>
</evidence>
<dbReference type="Pfam" id="PF07714">
    <property type="entry name" value="PK_Tyr_Ser-Thr"/>
    <property type="match status" value="1"/>
</dbReference>
<gene>
    <name evidence="19" type="ORF">Fcan01_17098</name>
</gene>
<keyword evidence="12" id="KW-0325">Glycoprotein</keyword>
<dbReference type="Gene3D" id="2.60.40.10">
    <property type="entry name" value="Immunoglobulins"/>
    <property type="match status" value="1"/>
</dbReference>
<dbReference type="FunFam" id="1.10.510.10:FF:001512">
    <property type="entry name" value="Receptor tyrosine-protein kinase erbB-2"/>
    <property type="match status" value="1"/>
</dbReference>
<dbReference type="PROSITE" id="PS00107">
    <property type="entry name" value="PROTEIN_KINASE_ATP"/>
    <property type="match status" value="1"/>
</dbReference>
<evidence type="ECO:0000259" key="17">
    <source>
        <dbReference type="PROSITE" id="PS50011"/>
    </source>
</evidence>
<evidence type="ECO:0000256" key="4">
    <source>
        <dbReference type="ARBA" id="ARBA00022692"/>
    </source>
</evidence>
<dbReference type="PANTHER" id="PTHR24416">
    <property type="entry name" value="TYROSINE-PROTEIN KINASE RECEPTOR"/>
    <property type="match status" value="1"/>
</dbReference>
<dbReference type="GO" id="GO:0012505">
    <property type="term" value="C:endomembrane system"/>
    <property type="evidence" value="ECO:0007669"/>
    <property type="project" value="UniProtKB-SubCell"/>
</dbReference>
<keyword evidence="5 14" id="KW-0547">Nucleotide-binding</keyword>
<keyword evidence="9 15" id="KW-0472">Membrane</keyword>
<keyword evidence="6" id="KW-0418">Kinase</keyword>
<dbReference type="GO" id="GO:0004714">
    <property type="term" value="F:transmembrane receptor protein tyrosine kinase activity"/>
    <property type="evidence" value="ECO:0007669"/>
    <property type="project" value="UniProtKB-EC"/>
</dbReference>
<protein>
    <submittedName>
        <fullName evidence="19">Vascular endothelial growth factor receptor 3</fullName>
    </submittedName>
</protein>
<evidence type="ECO:0000256" key="15">
    <source>
        <dbReference type="SAM" id="Phobius"/>
    </source>
</evidence>
<dbReference type="Gene3D" id="3.20.20.80">
    <property type="entry name" value="Glycosidases"/>
    <property type="match status" value="3"/>
</dbReference>
<dbReference type="CDD" id="cd00192">
    <property type="entry name" value="PTKc"/>
    <property type="match status" value="1"/>
</dbReference>
<comment type="catalytic activity">
    <reaction evidence="13">
        <text>L-tyrosyl-[protein] + ATP = O-phospho-L-tyrosyl-[protein] + ADP + H(+)</text>
        <dbReference type="Rhea" id="RHEA:10596"/>
        <dbReference type="Rhea" id="RHEA-COMP:10136"/>
        <dbReference type="Rhea" id="RHEA-COMP:20101"/>
        <dbReference type="ChEBI" id="CHEBI:15378"/>
        <dbReference type="ChEBI" id="CHEBI:30616"/>
        <dbReference type="ChEBI" id="CHEBI:46858"/>
        <dbReference type="ChEBI" id="CHEBI:61978"/>
        <dbReference type="ChEBI" id="CHEBI:456216"/>
        <dbReference type="EC" id="2.7.10.1"/>
    </reaction>
</comment>
<dbReference type="STRING" id="158441.A0A226DU64"/>
<dbReference type="GO" id="GO:0005975">
    <property type="term" value="P:carbohydrate metabolic process"/>
    <property type="evidence" value="ECO:0007669"/>
    <property type="project" value="InterPro"/>
</dbReference>
<dbReference type="GO" id="GO:0030182">
    <property type="term" value="P:neuron differentiation"/>
    <property type="evidence" value="ECO:0007669"/>
    <property type="project" value="UniProtKB-ARBA"/>
</dbReference>
<proteinExistence type="predicted"/>
<evidence type="ECO:0000256" key="11">
    <source>
        <dbReference type="ARBA" id="ARBA00023170"/>
    </source>
</evidence>
<evidence type="ECO:0000259" key="18">
    <source>
        <dbReference type="PROSITE" id="PS50835"/>
    </source>
</evidence>
<dbReference type="InterPro" id="IPR017441">
    <property type="entry name" value="Protein_kinase_ATP_BS"/>
</dbReference>
<dbReference type="GO" id="GO:0050793">
    <property type="term" value="P:regulation of developmental process"/>
    <property type="evidence" value="ECO:0007669"/>
    <property type="project" value="UniProtKB-ARBA"/>
</dbReference>
<dbReference type="EMBL" id="LNIX01000012">
    <property type="protein sequence ID" value="OXA48237.1"/>
    <property type="molecule type" value="Genomic_DNA"/>
</dbReference>
<dbReference type="PROSITE" id="PS50835">
    <property type="entry name" value="IG_LIKE"/>
    <property type="match status" value="1"/>
</dbReference>
<dbReference type="Proteomes" id="UP000198287">
    <property type="component" value="Unassembled WGS sequence"/>
</dbReference>
<dbReference type="InterPro" id="IPR017853">
    <property type="entry name" value="GH"/>
</dbReference>
<dbReference type="GO" id="GO:0005886">
    <property type="term" value="C:plasma membrane"/>
    <property type="evidence" value="ECO:0007669"/>
    <property type="project" value="TreeGrafter"/>
</dbReference>
<dbReference type="InterPro" id="IPR008266">
    <property type="entry name" value="Tyr_kinase_AS"/>
</dbReference>
<evidence type="ECO:0000256" key="9">
    <source>
        <dbReference type="ARBA" id="ARBA00023136"/>
    </source>
</evidence>
<dbReference type="Gene3D" id="3.30.200.20">
    <property type="entry name" value="Phosphorylase Kinase, domain 1"/>
    <property type="match status" value="1"/>
</dbReference>
<feature type="chain" id="PRO_5012058976" evidence="16">
    <location>
        <begin position="27"/>
        <end position="1324"/>
    </location>
</feature>
<dbReference type="GO" id="GO:0007169">
    <property type="term" value="P:cell surface receptor protein tyrosine kinase signaling pathway"/>
    <property type="evidence" value="ECO:0007669"/>
    <property type="project" value="TreeGrafter"/>
</dbReference>
<evidence type="ECO:0000256" key="13">
    <source>
        <dbReference type="ARBA" id="ARBA00051243"/>
    </source>
</evidence>
<dbReference type="GO" id="GO:0051130">
    <property type="term" value="P:positive regulation of cellular component organization"/>
    <property type="evidence" value="ECO:0007669"/>
    <property type="project" value="UniProtKB-ARBA"/>
</dbReference>
<dbReference type="GO" id="GO:0048468">
    <property type="term" value="P:cell development"/>
    <property type="evidence" value="ECO:0007669"/>
    <property type="project" value="UniProtKB-ARBA"/>
</dbReference>
<keyword evidence="3" id="KW-0808">Transferase</keyword>
<keyword evidence="8 15" id="KW-1133">Transmembrane helix</keyword>